<dbReference type="InterPro" id="IPR002771">
    <property type="entry name" value="Multi_antbiot-R_MarC"/>
</dbReference>
<protein>
    <recommendedName>
        <fullName evidence="7">UPF0056 membrane protein</fullName>
    </recommendedName>
</protein>
<evidence type="ECO:0000256" key="4">
    <source>
        <dbReference type="ARBA" id="ARBA00022692"/>
    </source>
</evidence>
<dbReference type="NCBIfam" id="TIGR00427">
    <property type="entry name" value="NAAT family transporter"/>
    <property type="match status" value="1"/>
</dbReference>
<dbReference type="STRING" id="1193502.SHALO_1433"/>
<feature type="transmembrane region" description="Helical" evidence="7">
    <location>
        <begin position="140"/>
        <end position="160"/>
    </location>
</feature>
<accession>A0A1D7TJK9</accession>
<evidence type="ECO:0000313" key="8">
    <source>
        <dbReference type="EMBL" id="AOO65208.1"/>
    </source>
</evidence>
<proteinExistence type="inferred from homology"/>
<evidence type="ECO:0000256" key="2">
    <source>
        <dbReference type="ARBA" id="ARBA00009784"/>
    </source>
</evidence>
<feature type="transmembrane region" description="Helical" evidence="7">
    <location>
        <begin position="6"/>
        <end position="30"/>
    </location>
</feature>
<comment type="similarity">
    <text evidence="2 7">Belongs to the UPF0056 (MarC) family.</text>
</comment>
<feature type="transmembrane region" description="Helical" evidence="7">
    <location>
        <begin position="172"/>
        <end position="193"/>
    </location>
</feature>
<gene>
    <name evidence="8" type="ORF">SHALO_1433</name>
</gene>
<keyword evidence="3" id="KW-1003">Cell membrane</keyword>
<comment type="subcellular location">
    <subcellularLocation>
        <location evidence="1 7">Cell membrane</location>
        <topology evidence="1 7">Multi-pass membrane protein</topology>
    </subcellularLocation>
</comment>
<evidence type="ECO:0000256" key="6">
    <source>
        <dbReference type="ARBA" id="ARBA00023136"/>
    </source>
</evidence>
<keyword evidence="6 7" id="KW-0472">Membrane</keyword>
<reference evidence="9" key="1">
    <citation type="submission" date="2016-08" db="EMBL/GenBank/DDBJ databases">
        <title>Complete genome sequence of the organohalide-respiring Epsilonproteobacterium Sulfurospirillum halorespirans.</title>
        <authorList>
            <person name="Goris T."/>
            <person name="Zimmermann J."/>
            <person name="Schenz B."/>
            <person name="Lemos M."/>
            <person name="Hackermueller J."/>
            <person name="Diekert G."/>
        </authorList>
    </citation>
    <scope>NUCLEOTIDE SEQUENCE [LARGE SCALE GENOMIC DNA]</scope>
    <source>
        <strain>DSM 13726</strain>
        <strain evidence="9">PCE-M2</strain>
    </source>
</reference>
<dbReference type="KEGG" id="shal:SHALO_1433"/>
<evidence type="ECO:0000313" key="9">
    <source>
        <dbReference type="Proteomes" id="UP000094609"/>
    </source>
</evidence>
<name>A0A1D7TJK9_9BACT</name>
<dbReference type="PATRIC" id="fig|1193502.14.peg.1452"/>
<organism evidence="8 9">
    <name type="scientific">Sulfurospirillum halorespirans DSM 13726</name>
    <dbReference type="NCBI Taxonomy" id="1193502"/>
    <lineage>
        <taxon>Bacteria</taxon>
        <taxon>Pseudomonadati</taxon>
        <taxon>Campylobacterota</taxon>
        <taxon>Epsilonproteobacteria</taxon>
        <taxon>Campylobacterales</taxon>
        <taxon>Sulfurospirillaceae</taxon>
        <taxon>Sulfurospirillum</taxon>
    </lineage>
</organism>
<feature type="transmembrane region" description="Helical" evidence="7">
    <location>
        <begin position="109"/>
        <end position="128"/>
    </location>
</feature>
<keyword evidence="4 7" id="KW-0812">Transmembrane</keyword>
<evidence type="ECO:0000256" key="5">
    <source>
        <dbReference type="ARBA" id="ARBA00022989"/>
    </source>
</evidence>
<evidence type="ECO:0000256" key="3">
    <source>
        <dbReference type="ARBA" id="ARBA00022475"/>
    </source>
</evidence>
<dbReference type="Pfam" id="PF01914">
    <property type="entry name" value="MarC"/>
    <property type="match status" value="1"/>
</dbReference>
<feature type="transmembrane region" description="Helical" evidence="7">
    <location>
        <begin position="42"/>
        <end position="61"/>
    </location>
</feature>
<dbReference type="PANTHER" id="PTHR33508:SF1">
    <property type="entry name" value="UPF0056 MEMBRANE PROTEIN YHCE"/>
    <property type="match status" value="1"/>
</dbReference>
<dbReference type="RefSeq" id="WP_069477994.1">
    <property type="nucleotide sequence ID" value="NZ_CP017111.1"/>
</dbReference>
<dbReference type="PANTHER" id="PTHR33508">
    <property type="entry name" value="UPF0056 MEMBRANE PROTEIN YHCE"/>
    <property type="match status" value="1"/>
</dbReference>
<sequence>MIHLSAFFAIYVKFFFIMTPFFVTTIFLSMTKGISESDKRRLAIKVTLAIAISCMIILFFGKYIFELFGITLDAFRIGAGALLFLTAVDLVQKDVNAEPTCKADILKHAVVPLAIPVTVGPGTVGALMVMGADMEGIEDLVLGSSALLGAIFSIGVLLYLSGHIERLIGRTGLIVFSKVTGLVLSALSAQLIFTGIKNFLR</sequence>
<keyword evidence="9" id="KW-1185">Reference proteome</keyword>
<evidence type="ECO:0000256" key="1">
    <source>
        <dbReference type="ARBA" id="ARBA00004651"/>
    </source>
</evidence>
<dbReference type="EMBL" id="CP017111">
    <property type="protein sequence ID" value="AOO65208.1"/>
    <property type="molecule type" value="Genomic_DNA"/>
</dbReference>
<feature type="transmembrane region" description="Helical" evidence="7">
    <location>
        <begin position="67"/>
        <end position="88"/>
    </location>
</feature>
<dbReference type="Proteomes" id="UP000094609">
    <property type="component" value="Chromosome"/>
</dbReference>
<dbReference type="AlphaFoldDB" id="A0A1D7TJK9"/>
<evidence type="ECO:0000256" key="7">
    <source>
        <dbReference type="RuleBase" id="RU362048"/>
    </source>
</evidence>
<dbReference type="GO" id="GO:0005886">
    <property type="term" value="C:plasma membrane"/>
    <property type="evidence" value="ECO:0007669"/>
    <property type="project" value="UniProtKB-SubCell"/>
</dbReference>
<keyword evidence="5 7" id="KW-1133">Transmembrane helix</keyword>